<name>A0A1E5WKZ7_9POAL</name>
<evidence type="ECO:0000313" key="3">
    <source>
        <dbReference type="Proteomes" id="UP000095767"/>
    </source>
</evidence>
<proteinExistence type="predicted"/>
<evidence type="ECO:0000256" key="1">
    <source>
        <dbReference type="SAM" id="Phobius"/>
    </source>
</evidence>
<keyword evidence="1" id="KW-0812">Transmembrane</keyword>
<sequence length="80" mass="9361">LRRGVSRVSASRARRCPTSQWWHGARGFTCRAICADALHRSGMLEQLRYSWRRSYTTTLAMFFFTLNIVPVHCLFHKNLC</sequence>
<feature type="transmembrane region" description="Helical" evidence="1">
    <location>
        <begin position="55"/>
        <end position="75"/>
    </location>
</feature>
<accession>A0A1E5WKZ7</accession>
<dbReference type="Proteomes" id="UP000095767">
    <property type="component" value="Unassembled WGS sequence"/>
</dbReference>
<evidence type="ECO:0000313" key="2">
    <source>
        <dbReference type="EMBL" id="OEL38082.1"/>
    </source>
</evidence>
<gene>
    <name evidence="2" type="ORF">BAE44_0000900</name>
</gene>
<keyword evidence="1" id="KW-0472">Membrane</keyword>
<organism evidence="2 3">
    <name type="scientific">Dichanthelium oligosanthes</name>
    <dbReference type="NCBI Taxonomy" id="888268"/>
    <lineage>
        <taxon>Eukaryota</taxon>
        <taxon>Viridiplantae</taxon>
        <taxon>Streptophyta</taxon>
        <taxon>Embryophyta</taxon>
        <taxon>Tracheophyta</taxon>
        <taxon>Spermatophyta</taxon>
        <taxon>Magnoliopsida</taxon>
        <taxon>Liliopsida</taxon>
        <taxon>Poales</taxon>
        <taxon>Poaceae</taxon>
        <taxon>PACMAD clade</taxon>
        <taxon>Panicoideae</taxon>
        <taxon>Panicodae</taxon>
        <taxon>Paniceae</taxon>
        <taxon>Dichantheliinae</taxon>
        <taxon>Dichanthelium</taxon>
    </lineage>
</organism>
<reference evidence="2 3" key="1">
    <citation type="submission" date="2016-09" db="EMBL/GenBank/DDBJ databases">
        <title>The draft genome of Dichanthelium oligosanthes: A C3 panicoid grass species.</title>
        <authorList>
            <person name="Studer A.J."/>
            <person name="Schnable J.C."/>
            <person name="Brutnell T.P."/>
        </authorList>
    </citation>
    <scope>NUCLEOTIDE SEQUENCE [LARGE SCALE GENOMIC DNA]</scope>
    <source>
        <strain evidence="3">cv. Kellogg 1175</strain>
        <tissue evidence="2">Leaf</tissue>
    </source>
</reference>
<dbReference type="EMBL" id="LWDX02003086">
    <property type="protein sequence ID" value="OEL38082.1"/>
    <property type="molecule type" value="Genomic_DNA"/>
</dbReference>
<protein>
    <submittedName>
        <fullName evidence="2">Uncharacterized protein</fullName>
    </submittedName>
</protein>
<comment type="caution">
    <text evidence="2">The sequence shown here is derived from an EMBL/GenBank/DDBJ whole genome shotgun (WGS) entry which is preliminary data.</text>
</comment>
<keyword evidence="3" id="KW-1185">Reference proteome</keyword>
<keyword evidence="1" id="KW-1133">Transmembrane helix</keyword>
<dbReference type="AlphaFoldDB" id="A0A1E5WKZ7"/>
<feature type="non-terminal residue" evidence="2">
    <location>
        <position position="1"/>
    </location>
</feature>